<protein>
    <submittedName>
        <fullName evidence="1">Uncharacterized protein</fullName>
    </submittedName>
</protein>
<evidence type="ECO:0000313" key="1">
    <source>
        <dbReference type="EMBL" id="QCD93255.1"/>
    </source>
</evidence>
<evidence type="ECO:0000313" key="2">
    <source>
        <dbReference type="Proteomes" id="UP000501690"/>
    </source>
</evidence>
<name>A0A4D6LX48_VIGUN</name>
<dbReference type="Proteomes" id="UP000501690">
    <property type="component" value="Linkage Group LG5"/>
</dbReference>
<organism evidence="1 2">
    <name type="scientific">Vigna unguiculata</name>
    <name type="common">Cowpea</name>
    <dbReference type="NCBI Taxonomy" id="3917"/>
    <lineage>
        <taxon>Eukaryota</taxon>
        <taxon>Viridiplantae</taxon>
        <taxon>Streptophyta</taxon>
        <taxon>Embryophyta</taxon>
        <taxon>Tracheophyta</taxon>
        <taxon>Spermatophyta</taxon>
        <taxon>Magnoliopsida</taxon>
        <taxon>eudicotyledons</taxon>
        <taxon>Gunneridae</taxon>
        <taxon>Pentapetalae</taxon>
        <taxon>rosids</taxon>
        <taxon>fabids</taxon>
        <taxon>Fabales</taxon>
        <taxon>Fabaceae</taxon>
        <taxon>Papilionoideae</taxon>
        <taxon>50 kb inversion clade</taxon>
        <taxon>NPAAA clade</taxon>
        <taxon>indigoferoid/millettioid clade</taxon>
        <taxon>Phaseoleae</taxon>
        <taxon>Vigna</taxon>
    </lineage>
</organism>
<gene>
    <name evidence="1" type="ORF">DEO72_LG5g1327</name>
</gene>
<dbReference type="AlphaFoldDB" id="A0A4D6LX48"/>
<sequence>MVAWTALQWWCAKLDAQGAENVNGGVAVLMVVDGDGVKRAIYGGVSSVNEEDDGEKMEVLCRGGSAGDGGHFLCCCCAERDYWWWPARLAFSGVKVVTENGWYRCWWLAVVGNGGGCRGG</sequence>
<keyword evidence="2" id="KW-1185">Reference proteome</keyword>
<proteinExistence type="predicted"/>
<reference evidence="1 2" key="1">
    <citation type="submission" date="2019-04" db="EMBL/GenBank/DDBJ databases">
        <title>An improved genome assembly and genetic linkage map for asparagus bean, Vigna unguiculata ssp. sesquipedialis.</title>
        <authorList>
            <person name="Xia Q."/>
            <person name="Zhang R."/>
            <person name="Dong Y."/>
        </authorList>
    </citation>
    <scope>NUCLEOTIDE SEQUENCE [LARGE SCALE GENOMIC DNA]</scope>
    <source>
        <tissue evidence="1">Leaf</tissue>
    </source>
</reference>
<accession>A0A4D6LX48</accession>
<dbReference type="EMBL" id="CP039349">
    <property type="protein sequence ID" value="QCD93255.1"/>
    <property type="molecule type" value="Genomic_DNA"/>
</dbReference>